<feature type="region of interest" description="Disordered" evidence="1">
    <location>
        <begin position="130"/>
        <end position="156"/>
    </location>
</feature>
<keyword evidence="2" id="KW-0812">Transmembrane</keyword>
<keyword evidence="2" id="KW-1133">Transmembrane helix</keyword>
<organism evidence="3 4">
    <name type="scientific">Prymnesium parvum</name>
    <name type="common">Toxic golden alga</name>
    <dbReference type="NCBI Taxonomy" id="97485"/>
    <lineage>
        <taxon>Eukaryota</taxon>
        <taxon>Haptista</taxon>
        <taxon>Haptophyta</taxon>
        <taxon>Prymnesiophyceae</taxon>
        <taxon>Prymnesiales</taxon>
        <taxon>Prymnesiaceae</taxon>
        <taxon>Prymnesium</taxon>
    </lineage>
</organism>
<name>A0AB34JWE2_PRYPA</name>
<accession>A0AB34JWE2</accession>
<gene>
    <name evidence="3" type="ORF">AB1Y20_015213</name>
</gene>
<feature type="transmembrane region" description="Helical" evidence="2">
    <location>
        <begin position="39"/>
        <end position="62"/>
    </location>
</feature>
<comment type="caution">
    <text evidence="3">The sequence shown here is derived from an EMBL/GenBank/DDBJ whole genome shotgun (WGS) entry which is preliminary data.</text>
</comment>
<evidence type="ECO:0000313" key="4">
    <source>
        <dbReference type="Proteomes" id="UP001515480"/>
    </source>
</evidence>
<dbReference type="Proteomes" id="UP001515480">
    <property type="component" value="Unassembled WGS sequence"/>
</dbReference>
<protein>
    <submittedName>
        <fullName evidence="3">Uncharacterized protein</fullName>
    </submittedName>
</protein>
<reference evidence="3 4" key="1">
    <citation type="journal article" date="2024" name="Science">
        <title>Giant polyketide synthase enzymes in the biosynthesis of giant marine polyether toxins.</title>
        <authorList>
            <person name="Fallon T.R."/>
            <person name="Shende V.V."/>
            <person name="Wierzbicki I.H."/>
            <person name="Pendleton A.L."/>
            <person name="Watervoot N.F."/>
            <person name="Auber R.P."/>
            <person name="Gonzalez D.J."/>
            <person name="Wisecaver J.H."/>
            <person name="Moore B.S."/>
        </authorList>
    </citation>
    <scope>NUCLEOTIDE SEQUENCE [LARGE SCALE GENOMIC DNA]</scope>
    <source>
        <strain evidence="3 4">12B1</strain>
    </source>
</reference>
<keyword evidence="2" id="KW-0472">Membrane</keyword>
<evidence type="ECO:0000256" key="2">
    <source>
        <dbReference type="SAM" id="Phobius"/>
    </source>
</evidence>
<evidence type="ECO:0000256" key="1">
    <source>
        <dbReference type="SAM" id="MobiDB-lite"/>
    </source>
</evidence>
<keyword evidence="4" id="KW-1185">Reference proteome</keyword>
<sequence>MRSSDVRYASVGVGDGRGNGHGEVALDGARRGIKCVDCIPVAIATLCSVGSFGAFVLLVLHFDQISAGMDDVMASLKAVAMPPSSAFTETFETFAAPLDAASPVSPVVPPPHRVPPSAFPPSYPPRERPPLVCPPRLLSPHPQPPPSPSIPPPPTPAASFVAKLNARFRAAIPSNDLSAVGVHVRGWDGISEAFNGKAWMPCPPQSKCGIYSDRFATSLIYPGHMETYGDGGFVLNPDAVELNCAYFSDGGSQGKSCNPPGKRDDCIPGCNGWCNPALGARNWGCSWPPWELKSMLEQQRALSPRGGYNEVRP</sequence>
<dbReference type="AlphaFoldDB" id="A0AB34JWE2"/>
<evidence type="ECO:0000313" key="3">
    <source>
        <dbReference type="EMBL" id="KAL1526503.1"/>
    </source>
</evidence>
<feature type="compositionally biased region" description="Pro residues" evidence="1">
    <location>
        <begin position="141"/>
        <end position="156"/>
    </location>
</feature>
<proteinExistence type="predicted"/>
<dbReference type="EMBL" id="JBGBPQ010000003">
    <property type="protein sequence ID" value="KAL1526503.1"/>
    <property type="molecule type" value="Genomic_DNA"/>
</dbReference>